<evidence type="ECO:0000313" key="2">
    <source>
        <dbReference type="Proteomes" id="UP000179153"/>
    </source>
</evidence>
<accession>A0A1G2HFI6</accession>
<protein>
    <submittedName>
        <fullName evidence="1">Uncharacterized protein</fullName>
    </submittedName>
</protein>
<sequence>MEIASLTVFICTEAILFAIFLREARRSLNFRIVSRQKIRGGKIKFLKNIGVRNGGKKFKIRSPGRESRVIAIFGFIPGYEHREFEKLAYLLKRKKERAPQLPIIIFLRGPGGFLYGMERLCAILLEADARYLLITDFAASATADIFSFLRPNGFSVMTHDAWLMFHLTEFLPATPASVRKIFDFRYRRERAEQLRRLDAVLFRALLYRIQSRGTLEEWQKILGLNKGVCEEKYIEALIRYFKKDTYIDAICAFELGLTNQVVVTRSERKELIRKASLQEHSGNIKSAACAAKERWER</sequence>
<name>A0A1G2HFI6_9BACT</name>
<gene>
    <name evidence="1" type="ORF">A2932_00150</name>
</gene>
<dbReference type="EMBL" id="MHOI01000024">
    <property type="protein sequence ID" value="OGZ61244.1"/>
    <property type="molecule type" value="Genomic_DNA"/>
</dbReference>
<reference evidence="1 2" key="1">
    <citation type="journal article" date="2016" name="Nat. Commun.">
        <title>Thousands of microbial genomes shed light on interconnected biogeochemical processes in an aquifer system.</title>
        <authorList>
            <person name="Anantharaman K."/>
            <person name="Brown C.T."/>
            <person name="Hug L.A."/>
            <person name="Sharon I."/>
            <person name="Castelle C.J."/>
            <person name="Probst A.J."/>
            <person name="Thomas B.C."/>
            <person name="Singh A."/>
            <person name="Wilkins M.J."/>
            <person name="Karaoz U."/>
            <person name="Brodie E.L."/>
            <person name="Williams K.H."/>
            <person name="Hubbard S.S."/>
            <person name="Banfield J.F."/>
        </authorList>
    </citation>
    <scope>NUCLEOTIDE SEQUENCE [LARGE SCALE GENOMIC DNA]</scope>
</reference>
<dbReference type="Proteomes" id="UP000179153">
    <property type="component" value="Unassembled WGS sequence"/>
</dbReference>
<organism evidence="1 2">
    <name type="scientific">Candidatus Spechtbacteria bacterium RIFCSPLOWO2_01_FULL_46_10</name>
    <dbReference type="NCBI Taxonomy" id="1802163"/>
    <lineage>
        <taxon>Bacteria</taxon>
        <taxon>Candidatus Spechtiibacteriota</taxon>
    </lineage>
</organism>
<evidence type="ECO:0000313" key="1">
    <source>
        <dbReference type="EMBL" id="OGZ61244.1"/>
    </source>
</evidence>
<dbReference type="STRING" id="1802163.A2932_00150"/>
<comment type="caution">
    <text evidence="1">The sequence shown here is derived from an EMBL/GenBank/DDBJ whole genome shotgun (WGS) entry which is preliminary data.</text>
</comment>
<proteinExistence type="predicted"/>
<dbReference type="AlphaFoldDB" id="A0A1G2HFI6"/>